<accession>A0ABW7IJE8</accession>
<dbReference type="GO" id="GO:0004519">
    <property type="term" value="F:endonuclease activity"/>
    <property type="evidence" value="ECO:0007669"/>
    <property type="project" value="UniProtKB-KW"/>
</dbReference>
<evidence type="ECO:0000256" key="1">
    <source>
        <dbReference type="ARBA" id="ARBA00010923"/>
    </source>
</evidence>
<dbReference type="EMBL" id="JBIHSF010000008">
    <property type="protein sequence ID" value="MFH0261740.1"/>
    <property type="molecule type" value="Genomic_DNA"/>
</dbReference>
<protein>
    <submittedName>
        <fullName evidence="6">Restriction endonuclease subunit S</fullName>
        <ecNumber evidence="6">3.1.21.-</ecNumber>
    </submittedName>
</protein>
<evidence type="ECO:0000313" key="7">
    <source>
        <dbReference type="Proteomes" id="UP001607125"/>
    </source>
</evidence>
<comment type="similarity">
    <text evidence="1">Belongs to the type-I restriction system S methylase family.</text>
</comment>
<name>A0ABW7IJE8_9VIBR</name>
<keyword evidence="6" id="KW-0255">Endonuclease</keyword>
<feature type="domain" description="Type I restriction modification DNA specificity" evidence="5">
    <location>
        <begin position="11"/>
        <end position="181"/>
    </location>
</feature>
<comment type="caution">
    <text evidence="6">The sequence shown here is derived from an EMBL/GenBank/DDBJ whole genome shotgun (WGS) entry which is preliminary data.</text>
</comment>
<evidence type="ECO:0000256" key="4">
    <source>
        <dbReference type="SAM" id="MobiDB-lite"/>
    </source>
</evidence>
<dbReference type="InterPro" id="IPR000055">
    <property type="entry name" value="Restrct_endonuc_typeI_TRD"/>
</dbReference>
<keyword evidence="6" id="KW-0378">Hydrolase</keyword>
<keyword evidence="3" id="KW-0238">DNA-binding</keyword>
<evidence type="ECO:0000259" key="5">
    <source>
        <dbReference type="Pfam" id="PF01420"/>
    </source>
</evidence>
<dbReference type="Gene3D" id="1.10.287.1120">
    <property type="entry name" value="Bipartite methylase S protein"/>
    <property type="match status" value="1"/>
</dbReference>
<dbReference type="Gene3D" id="3.90.220.20">
    <property type="entry name" value="DNA methylase specificity domains"/>
    <property type="match status" value="2"/>
</dbReference>
<evidence type="ECO:0000313" key="6">
    <source>
        <dbReference type="EMBL" id="MFH0261740.1"/>
    </source>
</evidence>
<dbReference type="Pfam" id="PF01420">
    <property type="entry name" value="Methylase_S"/>
    <property type="match status" value="2"/>
</dbReference>
<organism evidence="6 7">
    <name type="scientific">Vibrio barjaei</name>
    <dbReference type="NCBI Taxonomy" id="1676683"/>
    <lineage>
        <taxon>Bacteria</taxon>
        <taxon>Pseudomonadati</taxon>
        <taxon>Pseudomonadota</taxon>
        <taxon>Gammaproteobacteria</taxon>
        <taxon>Vibrionales</taxon>
        <taxon>Vibrionaceae</taxon>
        <taxon>Vibrio</taxon>
    </lineage>
</organism>
<dbReference type="CDD" id="cd17282">
    <property type="entry name" value="RMtype1_S_Eco16444ORF1681_TRD1-CR1_like"/>
    <property type="match status" value="1"/>
</dbReference>
<dbReference type="SUPFAM" id="SSF116734">
    <property type="entry name" value="DNA methylase specificity domain"/>
    <property type="match status" value="2"/>
</dbReference>
<feature type="compositionally biased region" description="Basic and acidic residues" evidence="4">
    <location>
        <begin position="253"/>
        <end position="270"/>
    </location>
</feature>
<dbReference type="InterPro" id="IPR051212">
    <property type="entry name" value="Type-I_RE_S_subunit"/>
</dbReference>
<gene>
    <name evidence="6" type="ORF">ACGRH2_15135</name>
</gene>
<reference evidence="6 7" key="1">
    <citation type="submission" date="2024-10" db="EMBL/GenBank/DDBJ databases">
        <authorList>
            <person name="Yibar A."/>
            <person name="Saticioglu I.B."/>
            <person name="Duman M."/>
            <person name="Ajmi N."/>
            <person name="Gurler F."/>
            <person name="Ay H."/>
            <person name="Onuk E."/>
            <person name="Guler S."/>
            <person name="Romalde J.L."/>
        </authorList>
    </citation>
    <scope>NUCLEOTIDE SEQUENCE [LARGE SCALE GENOMIC DNA]</scope>
    <source>
        <strain evidence="6 7">1-TCBS-B</strain>
    </source>
</reference>
<feature type="domain" description="Type I restriction modification DNA specificity" evidence="5">
    <location>
        <begin position="281"/>
        <end position="437"/>
    </location>
</feature>
<dbReference type="RefSeq" id="WP_394629454.1">
    <property type="nucleotide sequence ID" value="NZ_JBIHSF010000008.1"/>
</dbReference>
<dbReference type="InterPro" id="IPR044946">
    <property type="entry name" value="Restrct_endonuc_typeI_TRD_sf"/>
</dbReference>
<dbReference type="Proteomes" id="UP001607125">
    <property type="component" value="Unassembled WGS sequence"/>
</dbReference>
<keyword evidence="7" id="KW-1185">Reference proteome</keyword>
<evidence type="ECO:0000256" key="3">
    <source>
        <dbReference type="ARBA" id="ARBA00023125"/>
    </source>
</evidence>
<dbReference type="GO" id="GO:0016787">
    <property type="term" value="F:hydrolase activity"/>
    <property type="evidence" value="ECO:0007669"/>
    <property type="project" value="UniProtKB-KW"/>
</dbReference>
<feature type="region of interest" description="Disordered" evidence="4">
    <location>
        <begin position="253"/>
        <end position="278"/>
    </location>
</feature>
<evidence type="ECO:0000256" key="2">
    <source>
        <dbReference type="ARBA" id="ARBA00022747"/>
    </source>
</evidence>
<keyword evidence="6" id="KW-0540">Nuclease</keyword>
<dbReference type="PANTHER" id="PTHR43140:SF1">
    <property type="entry name" value="TYPE I RESTRICTION ENZYME ECOKI SPECIFICITY SUBUNIT"/>
    <property type="match status" value="1"/>
</dbReference>
<feature type="region of interest" description="Disordered" evidence="4">
    <location>
        <begin position="498"/>
        <end position="518"/>
    </location>
</feature>
<sequence>MNNDSMLDSNWAFATLDQVIAHDGVFTDGDWVESKDQDQNGDVRLIQLADIGDGEYKDKSSRFMNFDTAEDLRCTYLEKGDVLVARMPDPLGRACIFPGDDKKSVTVVDVCILRPNTSNIDNKWLMYWINSPVFRNKIAALQSGTTRRRISRKNLASIGFPVPPSRLQVTIREKIEELFSHIDAGVEGLKQAKAKLQQYRQSVLKDAVTGKLTEQWREQNADKLEPAEHLLERILDERRANWEAEQLKAFEEKGKTPKNDKWKDKYKEPPQADLSSLPEIPDGWTWTTITQLGELNRGKSKHRPRNDPSLYGGDYPFVQTGDVRAADGLLTTYKQTYSEKGLSQSRLWPKGTMCITIAANIAETAILGFDACFPDSVVGFIPQNESVSVEYIEFFFRTAREDLDRYAPATAQKNINLAILETVSVPFMSIEEQKELVLQVTEKLEATNRAEATIDGKIQHSASLKSSILAKAFSGELVPNSCAENALELLENIKAEKETMAETKPKRSTKRKKKVTSGRKPLLTVLNEQSEPLKPDELMQLAGYSSNEVEEFYIKLAEIAEQVEQLSPDTKQIKNWPYEKESEIKLKLKG</sequence>
<dbReference type="EC" id="3.1.21.-" evidence="6"/>
<proteinExistence type="inferred from homology"/>
<feature type="compositionally biased region" description="Basic residues" evidence="4">
    <location>
        <begin position="506"/>
        <end position="517"/>
    </location>
</feature>
<dbReference type="PANTHER" id="PTHR43140">
    <property type="entry name" value="TYPE-1 RESTRICTION ENZYME ECOKI SPECIFICITY PROTEIN"/>
    <property type="match status" value="1"/>
</dbReference>
<keyword evidence="2" id="KW-0680">Restriction system</keyword>